<keyword evidence="9 10" id="KW-0472">Membrane</keyword>
<evidence type="ECO:0000256" key="6">
    <source>
        <dbReference type="ARBA" id="ARBA00022792"/>
    </source>
</evidence>
<evidence type="ECO:0000256" key="5">
    <source>
        <dbReference type="ARBA" id="ARBA00022737"/>
    </source>
</evidence>
<organism evidence="12 13">
    <name type="scientific">Daedalea quercina L-15889</name>
    <dbReference type="NCBI Taxonomy" id="1314783"/>
    <lineage>
        <taxon>Eukaryota</taxon>
        <taxon>Fungi</taxon>
        <taxon>Dikarya</taxon>
        <taxon>Basidiomycota</taxon>
        <taxon>Agaricomycotina</taxon>
        <taxon>Agaricomycetes</taxon>
        <taxon>Polyporales</taxon>
        <taxon>Fomitopsis</taxon>
    </lineage>
</organism>
<dbReference type="PANTHER" id="PTHR46974:SF1">
    <property type="entry name" value="MITOCHONDRIAL GTP_GDP CARRIER PROTEIN 1"/>
    <property type="match status" value="1"/>
</dbReference>
<dbReference type="GO" id="GO:0001409">
    <property type="term" value="F:guanine nucleotide transmembrane transporter activity"/>
    <property type="evidence" value="ECO:0007669"/>
    <property type="project" value="TreeGrafter"/>
</dbReference>
<dbReference type="Proteomes" id="UP000076727">
    <property type="component" value="Unassembled WGS sequence"/>
</dbReference>
<evidence type="ECO:0000256" key="10">
    <source>
        <dbReference type="PROSITE-ProRule" id="PRU00282"/>
    </source>
</evidence>
<evidence type="ECO:0000256" key="8">
    <source>
        <dbReference type="ARBA" id="ARBA00023128"/>
    </source>
</evidence>
<dbReference type="InterPro" id="IPR053042">
    <property type="entry name" value="Mito_GTP/GDP_Carrier"/>
</dbReference>
<accession>A0A165M8E5</accession>
<dbReference type="InterPro" id="IPR018108">
    <property type="entry name" value="MCP_transmembrane"/>
</dbReference>
<dbReference type="PROSITE" id="PS50920">
    <property type="entry name" value="SOLCAR"/>
    <property type="match status" value="1"/>
</dbReference>
<dbReference type="Pfam" id="PF00153">
    <property type="entry name" value="Mito_carr"/>
    <property type="match status" value="2"/>
</dbReference>
<evidence type="ECO:0000313" key="13">
    <source>
        <dbReference type="Proteomes" id="UP000076727"/>
    </source>
</evidence>
<dbReference type="GO" id="GO:0005743">
    <property type="term" value="C:mitochondrial inner membrane"/>
    <property type="evidence" value="ECO:0007669"/>
    <property type="project" value="UniProtKB-SubCell"/>
</dbReference>
<gene>
    <name evidence="12" type="ORF">DAEQUDRAFT_731515</name>
</gene>
<dbReference type="AlphaFoldDB" id="A0A165M8E5"/>
<keyword evidence="3 11" id="KW-0813">Transport</keyword>
<dbReference type="PANTHER" id="PTHR46974">
    <property type="entry name" value="MITOCHONDRIAL GTP/GDP CARRIER PROTEIN 1"/>
    <property type="match status" value="1"/>
</dbReference>
<proteinExistence type="inferred from homology"/>
<evidence type="ECO:0000256" key="3">
    <source>
        <dbReference type="ARBA" id="ARBA00022448"/>
    </source>
</evidence>
<dbReference type="FunFam" id="1.50.40.10:FF:000010">
    <property type="entry name" value="Probable YHM1 (Mitochondrial carrier)"/>
    <property type="match status" value="1"/>
</dbReference>
<keyword evidence="6" id="KW-0999">Mitochondrion inner membrane</keyword>
<evidence type="ECO:0000256" key="1">
    <source>
        <dbReference type="ARBA" id="ARBA00004448"/>
    </source>
</evidence>
<feature type="repeat" description="Solcar" evidence="10">
    <location>
        <begin position="212"/>
        <end position="294"/>
    </location>
</feature>
<keyword evidence="5" id="KW-0677">Repeat</keyword>
<evidence type="ECO:0000256" key="4">
    <source>
        <dbReference type="ARBA" id="ARBA00022692"/>
    </source>
</evidence>
<comment type="subcellular location">
    <subcellularLocation>
        <location evidence="1">Mitochondrion inner membrane</location>
        <topology evidence="1">Multi-pass membrane protein</topology>
    </subcellularLocation>
</comment>
<dbReference type="EMBL" id="KV429107">
    <property type="protein sequence ID" value="KZT65352.1"/>
    <property type="molecule type" value="Genomic_DNA"/>
</dbReference>
<evidence type="ECO:0000313" key="12">
    <source>
        <dbReference type="EMBL" id="KZT65352.1"/>
    </source>
</evidence>
<reference evidence="12 13" key="1">
    <citation type="journal article" date="2016" name="Mol. Biol. Evol.">
        <title>Comparative Genomics of Early-Diverging Mushroom-Forming Fungi Provides Insights into the Origins of Lignocellulose Decay Capabilities.</title>
        <authorList>
            <person name="Nagy L.G."/>
            <person name="Riley R."/>
            <person name="Tritt A."/>
            <person name="Adam C."/>
            <person name="Daum C."/>
            <person name="Floudas D."/>
            <person name="Sun H."/>
            <person name="Yadav J.S."/>
            <person name="Pangilinan J."/>
            <person name="Larsson K.H."/>
            <person name="Matsuura K."/>
            <person name="Barry K."/>
            <person name="Labutti K."/>
            <person name="Kuo R."/>
            <person name="Ohm R.A."/>
            <person name="Bhattacharya S.S."/>
            <person name="Shirouzu T."/>
            <person name="Yoshinaga Y."/>
            <person name="Martin F.M."/>
            <person name="Grigoriev I.V."/>
            <person name="Hibbett D.S."/>
        </authorList>
    </citation>
    <scope>NUCLEOTIDE SEQUENCE [LARGE SCALE GENOMIC DNA]</scope>
    <source>
        <strain evidence="12 13">L-15889</strain>
    </source>
</reference>
<dbReference type="InterPro" id="IPR023395">
    <property type="entry name" value="MCP_dom_sf"/>
</dbReference>
<comment type="similarity">
    <text evidence="2 11">Belongs to the mitochondrial carrier (TC 2.A.29) family.</text>
</comment>
<dbReference type="SUPFAM" id="SSF103506">
    <property type="entry name" value="Mitochondrial carrier"/>
    <property type="match status" value="1"/>
</dbReference>
<name>A0A165M8E5_9APHY</name>
<keyword evidence="13" id="KW-1185">Reference proteome</keyword>
<evidence type="ECO:0000256" key="7">
    <source>
        <dbReference type="ARBA" id="ARBA00022989"/>
    </source>
</evidence>
<evidence type="ECO:0000256" key="9">
    <source>
        <dbReference type="ARBA" id="ARBA00023136"/>
    </source>
</evidence>
<dbReference type="Gene3D" id="1.50.40.10">
    <property type="entry name" value="Mitochondrial carrier domain"/>
    <property type="match status" value="1"/>
</dbReference>
<keyword evidence="8" id="KW-0496">Mitochondrion</keyword>
<keyword evidence="7" id="KW-1133">Transmembrane helix</keyword>
<evidence type="ECO:0000256" key="2">
    <source>
        <dbReference type="ARBA" id="ARBA00006375"/>
    </source>
</evidence>
<keyword evidence="4 10" id="KW-0812">Transmembrane</keyword>
<dbReference type="STRING" id="1314783.A0A165M8E5"/>
<protein>
    <submittedName>
        <fullName evidence="12">Mitochondrial carrier</fullName>
    </submittedName>
</protein>
<evidence type="ECO:0000256" key="11">
    <source>
        <dbReference type="RuleBase" id="RU000488"/>
    </source>
</evidence>
<sequence length="299" mass="32365">MAPTLNVKGSDSGAARILGSGTSGIAELLVFHPVDTIAKRLMSNKSKVSMSTLSPIIFREYATAPLGTKLLSLFPGLGYAAGYKVTQRIYKYGGQPWFSDIIARNYRSSFTNTFGERKGKTMMQATAGSLTGIGEVVLLPLDALKIKRQVNPEAFRGRGVVRIFLEEGTTLYRGWGWTMARNAPGSFALFGASAMTKDYVFGIEDYHKATWGQNFVASIAGAVASITVAAPLDTIKTRIQNANFENKVSGVTVVKELIKNEGPGALFKGLTPKILVVGPKLVFSYTLAQSLIPWFSKYV</sequence>
<dbReference type="OrthoDB" id="409947at2759"/>